<organism evidence="8 9">
    <name type="scientific">Virgisporangium ochraceum</name>
    <dbReference type="NCBI Taxonomy" id="65505"/>
    <lineage>
        <taxon>Bacteria</taxon>
        <taxon>Bacillati</taxon>
        <taxon>Actinomycetota</taxon>
        <taxon>Actinomycetes</taxon>
        <taxon>Micromonosporales</taxon>
        <taxon>Micromonosporaceae</taxon>
        <taxon>Virgisporangium</taxon>
    </lineage>
</organism>
<keyword evidence="2 6" id="KW-0812">Transmembrane</keyword>
<dbReference type="GO" id="GO:0043190">
    <property type="term" value="C:ATP-binding cassette (ABC) transporter complex"/>
    <property type="evidence" value="ECO:0007669"/>
    <property type="project" value="InterPro"/>
</dbReference>
<sequence length="276" mass="29903">MTMTSERPVAVGRRRPSALRLGVRRGGLELRQFLRSRESVVFTLAFPVMLLVVFGSVFSDNEVVDGIPFTRYFVAGMIAAGLLTVGFQNLAIMIPIERDRGALKRLRGTPMPPSAFFLGKVLLVLAIGAAETVLLLALAFTVYDVPVPGPAQWVTFLWVSVLGITACTLCGIAFSSLVRSGRGAPAMVTPVALGLQFISGVFSLFTNLPGWMQHLAALFPLKWMTQGMRAVFLPESFASHEPAGSAELGMVALVLALWCVGALVVCRLTFRWTTRD</sequence>
<comment type="caution">
    <text evidence="8">The sequence shown here is derived from an EMBL/GenBank/DDBJ whole genome shotgun (WGS) entry which is preliminary data.</text>
</comment>
<comment type="subcellular location">
    <subcellularLocation>
        <location evidence="6">Cell membrane</location>
        <topology evidence="6">Multi-pass membrane protein</topology>
    </subcellularLocation>
    <subcellularLocation>
        <location evidence="1">Membrane</location>
        <topology evidence="1">Multi-pass membrane protein</topology>
    </subcellularLocation>
</comment>
<dbReference type="AlphaFoldDB" id="A0A8J3ZVF5"/>
<evidence type="ECO:0000256" key="1">
    <source>
        <dbReference type="ARBA" id="ARBA00004141"/>
    </source>
</evidence>
<dbReference type="Pfam" id="PF01061">
    <property type="entry name" value="ABC2_membrane"/>
    <property type="match status" value="1"/>
</dbReference>
<dbReference type="Proteomes" id="UP000635606">
    <property type="component" value="Unassembled WGS sequence"/>
</dbReference>
<protein>
    <recommendedName>
        <fullName evidence="6">Transport permease protein</fullName>
    </recommendedName>
</protein>
<dbReference type="GO" id="GO:0046677">
    <property type="term" value="P:response to antibiotic"/>
    <property type="evidence" value="ECO:0007669"/>
    <property type="project" value="UniProtKB-KW"/>
</dbReference>
<dbReference type="PANTHER" id="PTHR43229">
    <property type="entry name" value="NODULATION PROTEIN J"/>
    <property type="match status" value="1"/>
</dbReference>
<evidence type="ECO:0000256" key="2">
    <source>
        <dbReference type="ARBA" id="ARBA00022692"/>
    </source>
</evidence>
<comment type="similarity">
    <text evidence="6">Belongs to the ABC-2 integral membrane protein family.</text>
</comment>
<dbReference type="EMBL" id="BOPH01000057">
    <property type="protein sequence ID" value="GIJ69195.1"/>
    <property type="molecule type" value="Genomic_DNA"/>
</dbReference>
<evidence type="ECO:0000256" key="5">
    <source>
        <dbReference type="ARBA" id="ARBA00023251"/>
    </source>
</evidence>
<evidence type="ECO:0000256" key="6">
    <source>
        <dbReference type="RuleBase" id="RU361157"/>
    </source>
</evidence>
<dbReference type="InterPro" id="IPR051784">
    <property type="entry name" value="Nod_factor_ABC_transporter"/>
</dbReference>
<proteinExistence type="inferred from homology"/>
<keyword evidence="5" id="KW-0046">Antibiotic resistance</keyword>
<feature type="transmembrane region" description="Helical" evidence="6">
    <location>
        <begin position="186"/>
        <end position="205"/>
    </location>
</feature>
<gene>
    <name evidence="8" type="ORF">Voc01_041120</name>
</gene>
<evidence type="ECO:0000256" key="4">
    <source>
        <dbReference type="ARBA" id="ARBA00023136"/>
    </source>
</evidence>
<dbReference type="PIRSF" id="PIRSF006648">
    <property type="entry name" value="DrrB"/>
    <property type="match status" value="1"/>
</dbReference>
<keyword evidence="6" id="KW-0813">Transport</keyword>
<feature type="transmembrane region" description="Helical" evidence="6">
    <location>
        <begin position="248"/>
        <end position="270"/>
    </location>
</feature>
<keyword evidence="6" id="KW-1003">Cell membrane</keyword>
<accession>A0A8J3ZVF5</accession>
<feature type="transmembrane region" description="Helical" evidence="6">
    <location>
        <begin position="71"/>
        <end position="96"/>
    </location>
</feature>
<feature type="transmembrane region" description="Helical" evidence="6">
    <location>
        <begin position="155"/>
        <end position="174"/>
    </location>
</feature>
<dbReference type="PANTHER" id="PTHR43229:SF2">
    <property type="entry name" value="NODULATION PROTEIN J"/>
    <property type="match status" value="1"/>
</dbReference>
<feature type="transmembrane region" description="Helical" evidence="6">
    <location>
        <begin position="117"/>
        <end position="143"/>
    </location>
</feature>
<name>A0A8J3ZVF5_9ACTN</name>
<dbReference type="GO" id="GO:0140359">
    <property type="term" value="F:ABC-type transporter activity"/>
    <property type="evidence" value="ECO:0007669"/>
    <property type="project" value="InterPro"/>
</dbReference>
<dbReference type="InterPro" id="IPR047817">
    <property type="entry name" value="ABC2_TM_bact-type"/>
</dbReference>
<dbReference type="PROSITE" id="PS51012">
    <property type="entry name" value="ABC_TM2"/>
    <property type="match status" value="1"/>
</dbReference>
<keyword evidence="4 6" id="KW-0472">Membrane</keyword>
<feature type="transmembrane region" description="Helical" evidence="6">
    <location>
        <begin position="40"/>
        <end position="59"/>
    </location>
</feature>
<feature type="domain" description="ABC transmembrane type-2" evidence="7">
    <location>
        <begin position="38"/>
        <end position="273"/>
    </location>
</feature>
<keyword evidence="3 6" id="KW-1133">Transmembrane helix</keyword>
<evidence type="ECO:0000256" key="3">
    <source>
        <dbReference type="ARBA" id="ARBA00022989"/>
    </source>
</evidence>
<dbReference type="InterPro" id="IPR013525">
    <property type="entry name" value="ABC2_TM"/>
</dbReference>
<evidence type="ECO:0000313" key="9">
    <source>
        <dbReference type="Proteomes" id="UP000635606"/>
    </source>
</evidence>
<dbReference type="InterPro" id="IPR000412">
    <property type="entry name" value="ABC_2_transport"/>
</dbReference>
<reference evidence="8" key="1">
    <citation type="submission" date="2021-01" db="EMBL/GenBank/DDBJ databases">
        <title>Whole genome shotgun sequence of Virgisporangium ochraceum NBRC 16418.</title>
        <authorList>
            <person name="Komaki H."/>
            <person name="Tamura T."/>
        </authorList>
    </citation>
    <scope>NUCLEOTIDE SEQUENCE</scope>
    <source>
        <strain evidence="8">NBRC 16418</strain>
    </source>
</reference>
<evidence type="ECO:0000313" key="8">
    <source>
        <dbReference type="EMBL" id="GIJ69195.1"/>
    </source>
</evidence>
<evidence type="ECO:0000259" key="7">
    <source>
        <dbReference type="PROSITE" id="PS51012"/>
    </source>
</evidence>
<keyword evidence="9" id="KW-1185">Reference proteome</keyword>
<dbReference type="RefSeq" id="WP_203929127.1">
    <property type="nucleotide sequence ID" value="NZ_BOPH01000057.1"/>
</dbReference>